<dbReference type="Pfam" id="PF01534">
    <property type="entry name" value="Frizzled"/>
    <property type="match status" value="1"/>
</dbReference>
<dbReference type="PROSITE" id="PS50038">
    <property type="entry name" value="FZ"/>
    <property type="match status" value="1"/>
</dbReference>
<evidence type="ECO:0000256" key="7">
    <source>
        <dbReference type="ARBA" id="ARBA00022729"/>
    </source>
</evidence>
<dbReference type="GO" id="GO:0097475">
    <property type="term" value="P:motor neuron migration"/>
    <property type="evidence" value="ECO:0007669"/>
    <property type="project" value="UniProtKB-ARBA"/>
</dbReference>
<evidence type="ECO:0000259" key="16">
    <source>
        <dbReference type="PROSITE" id="PS50038"/>
    </source>
</evidence>
<feature type="transmembrane region" description="Helical" evidence="14">
    <location>
        <begin position="517"/>
        <end position="539"/>
    </location>
</feature>
<keyword evidence="9 14" id="KW-0472">Membrane</keyword>
<dbReference type="SMART" id="SM00063">
    <property type="entry name" value="FRI"/>
    <property type="match status" value="1"/>
</dbReference>
<keyword evidence="10 13" id="KW-1015">Disulfide bond</keyword>
<dbReference type="PRINTS" id="PR00489">
    <property type="entry name" value="FRIZZLED"/>
</dbReference>
<feature type="disulfide bond" evidence="13">
    <location>
        <begin position="47"/>
        <end position="93"/>
    </location>
</feature>
<feature type="transmembrane region" description="Helical" evidence="14">
    <location>
        <begin position="266"/>
        <end position="286"/>
    </location>
</feature>
<dbReference type="Gene3D" id="1.10.2000.10">
    <property type="entry name" value="Frizzled cysteine-rich domain"/>
    <property type="match status" value="1"/>
</dbReference>
<feature type="signal peptide" evidence="15">
    <location>
        <begin position="1"/>
        <end position="18"/>
    </location>
</feature>
<evidence type="ECO:0000256" key="9">
    <source>
        <dbReference type="ARBA" id="ARBA00023136"/>
    </source>
</evidence>
<feature type="transmembrane region" description="Helical" evidence="14">
    <location>
        <begin position="232"/>
        <end position="254"/>
    </location>
</feature>
<keyword evidence="6 14" id="KW-0812">Transmembrane</keyword>
<feature type="transmembrane region" description="Helical" evidence="14">
    <location>
        <begin position="355"/>
        <end position="376"/>
    </location>
</feature>
<dbReference type="InterPro" id="IPR015526">
    <property type="entry name" value="Frizzled/SFRP"/>
</dbReference>
<feature type="transmembrane region" description="Helical" evidence="14">
    <location>
        <begin position="396"/>
        <end position="426"/>
    </location>
</feature>
<feature type="transmembrane region" description="Helical" evidence="14">
    <location>
        <begin position="320"/>
        <end position="343"/>
    </location>
</feature>
<feature type="disulfide bond" evidence="13">
    <location>
        <begin position="114"/>
        <end position="138"/>
    </location>
</feature>
<dbReference type="InterPro" id="IPR017981">
    <property type="entry name" value="GPCR_2-like_7TM"/>
</dbReference>
<keyword evidence="7 15" id="KW-0732">Signal</keyword>
<evidence type="ECO:0000256" key="13">
    <source>
        <dbReference type="PROSITE-ProRule" id="PRU00090"/>
    </source>
</evidence>
<feature type="chain" id="PRO_5035774446" description="Frizzled-4" evidence="15">
    <location>
        <begin position="19"/>
        <end position="571"/>
    </location>
</feature>
<dbReference type="CDD" id="cd13951">
    <property type="entry name" value="7tmF_Frizzled_SMO"/>
    <property type="match status" value="1"/>
</dbReference>
<dbReference type="GO" id="GO:0005886">
    <property type="term" value="C:plasma membrane"/>
    <property type="evidence" value="ECO:0007669"/>
    <property type="project" value="UniProtKB-SubCell"/>
</dbReference>
<evidence type="ECO:0000313" key="19">
    <source>
        <dbReference type="Proteomes" id="UP000005237"/>
    </source>
</evidence>
<dbReference type="GO" id="GO:0042813">
    <property type="term" value="F:Wnt receptor activity"/>
    <property type="evidence" value="ECO:0007669"/>
    <property type="project" value="TreeGrafter"/>
</dbReference>
<reference evidence="18" key="2">
    <citation type="submission" date="2022-06" db="UniProtKB">
        <authorList>
            <consortium name="EnsemblMetazoa"/>
        </authorList>
    </citation>
    <scope>IDENTIFICATION</scope>
    <source>
        <strain evidence="18">DF5081</strain>
    </source>
</reference>
<protein>
    <recommendedName>
        <fullName evidence="20">Frizzled-4</fullName>
    </recommendedName>
</protein>
<keyword evidence="4" id="KW-1003">Cell membrane</keyword>
<accession>A0A8R1I382</accession>
<evidence type="ECO:0000256" key="6">
    <source>
        <dbReference type="ARBA" id="ARBA00022692"/>
    </source>
</evidence>
<dbReference type="PROSITE" id="PS50261">
    <property type="entry name" value="G_PROTEIN_RECEP_F2_4"/>
    <property type="match status" value="1"/>
</dbReference>
<keyword evidence="5" id="KW-0879">Wnt signaling pathway</keyword>
<dbReference type="Gene3D" id="1.20.1070.10">
    <property type="entry name" value="Rhodopsin 7-helix transmembrane proteins"/>
    <property type="match status" value="1"/>
</dbReference>
<name>A0A8R1I382_CAEJA</name>
<evidence type="ECO:0000256" key="8">
    <source>
        <dbReference type="ARBA" id="ARBA00022989"/>
    </source>
</evidence>
<keyword evidence="8 14" id="KW-1133">Transmembrane helix</keyword>
<dbReference type="SMART" id="SM01330">
    <property type="entry name" value="Frizzled"/>
    <property type="match status" value="1"/>
</dbReference>
<proteinExistence type="inferred from homology"/>
<evidence type="ECO:0008006" key="20">
    <source>
        <dbReference type="Google" id="ProtNLM"/>
    </source>
</evidence>
<evidence type="ECO:0000256" key="2">
    <source>
        <dbReference type="ARBA" id="ARBA00008077"/>
    </source>
</evidence>
<dbReference type="EnsemblMetazoa" id="CJA18366.1">
    <property type="protein sequence ID" value="CJA18366.1"/>
    <property type="gene ID" value="WBGene00137570"/>
</dbReference>
<evidence type="ECO:0000256" key="10">
    <source>
        <dbReference type="ARBA" id="ARBA00023157"/>
    </source>
</evidence>
<dbReference type="FunFam" id="1.10.2000.10:FF:000016">
    <property type="entry name" value="Frizzled"/>
    <property type="match status" value="1"/>
</dbReference>
<evidence type="ECO:0000313" key="18">
    <source>
        <dbReference type="EnsemblMetazoa" id="CJA18366.1"/>
    </source>
</evidence>
<evidence type="ECO:0000259" key="17">
    <source>
        <dbReference type="PROSITE" id="PS50261"/>
    </source>
</evidence>
<dbReference type="InterPro" id="IPR036790">
    <property type="entry name" value="Frizzled_dom_sf"/>
</dbReference>
<keyword evidence="12" id="KW-0325">Glycoprotein</keyword>
<comment type="similarity">
    <text evidence="2">Belongs to the G-protein coupled receptor Fz/Smo family.</text>
</comment>
<evidence type="ECO:0000256" key="1">
    <source>
        <dbReference type="ARBA" id="ARBA00004651"/>
    </source>
</evidence>
<dbReference type="InterPro" id="IPR000539">
    <property type="entry name" value="Frizzled/Smoothened_7TM"/>
</dbReference>
<evidence type="ECO:0000256" key="12">
    <source>
        <dbReference type="ARBA" id="ARBA00023180"/>
    </source>
</evidence>
<comment type="subcellular location">
    <subcellularLocation>
        <location evidence="1">Cell membrane</location>
        <topology evidence="1">Multi-pass membrane protein</topology>
    </subcellularLocation>
</comment>
<organism evidence="18 19">
    <name type="scientific">Caenorhabditis japonica</name>
    <dbReference type="NCBI Taxonomy" id="281687"/>
    <lineage>
        <taxon>Eukaryota</taxon>
        <taxon>Metazoa</taxon>
        <taxon>Ecdysozoa</taxon>
        <taxon>Nematoda</taxon>
        <taxon>Chromadorea</taxon>
        <taxon>Rhabditida</taxon>
        <taxon>Rhabditina</taxon>
        <taxon>Rhabditomorpha</taxon>
        <taxon>Rhabditoidea</taxon>
        <taxon>Rhabditidae</taxon>
        <taxon>Peloderinae</taxon>
        <taxon>Caenorhabditis</taxon>
    </lineage>
</organism>
<dbReference type="GO" id="GO:1905485">
    <property type="term" value="P:positive regulation of motor neuron migration"/>
    <property type="evidence" value="ECO:0007669"/>
    <property type="project" value="UniProtKB-ARBA"/>
</dbReference>
<dbReference type="PANTHER" id="PTHR11309:SF47">
    <property type="entry name" value="FRIZZLED"/>
    <property type="match status" value="1"/>
</dbReference>
<comment type="caution">
    <text evidence="13">Lacks conserved residue(s) required for the propagation of feature annotation.</text>
</comment>
<feature type="transmembrane region" description="Helical" evidence="14">
    <location>
        <begin position="447"/>
        <end position="471"/>
    </location>
</feature>
<evidence type="ECO:0000256" key="4">
    <source>
        <dbReference type="ARBA" id="ARBA00022475"/>
    </source>
</evidence>
<evidence type="ECO:0000256" key="5">
    <source>
        <dbReference type="ARBA" id="ARBA00022687"/>
    </source>
</evidence>
<evidence type="ECO:0000256" key="14">
    <source>
        <dbReference type="SAM" id="Phobius"/>
    </source>
</evidence>
<keyword evidence="11" id="KW-0675">Receptor</keyword>
<keyword evidence="19" id="KW-1185">Reference proteome</keyword>
<feature type="disulfide bond" evidence="13">
    <location>
        <begin position="39"/>
        <end position="100"/>
    </location>
</feature>
<keyword evidence="3" id="KW-0217">Developmental protein</keyword>
<dbReference type="Proteomes" id="UP000005237">
    <property type="component" value="Unassembled WGS sequence"/>
</dbReference>
<dbReference type="PANTHER" id="PTHR11309">
    <property type="entry name" value="FRIZZLED"/>
    <property type="match status" value="1"/>
</dbReference>
<dbReference type="InterPro" id="IPR047105">
    <property type="entry name" value="Frizzled-4/Mom-5_7TM"/>
</dbReference>
<evidence type="ECO:0000256" key="11">
    <source>
        <dbReference type="ARBA" id="ARBA00023170"/>
    </source>
</evidence>
<dbReference type="GO" id="GO:0060070">
    <property type="term" value="P:canonical Wnt signaling pathway"/>
    <property type="evidence" value="ECO:0007669"/>
    <property type="project" value="TreeGrafter"/>
</dbReference>
<evidence type="ECO:0000256" key="15">
    <source>
        <dbReference type="SAM" id="SignalP"/>
    </source>
</evidence>
<dbReference type="GO" id="GO:0097402">
    <property type="term" value="P:neuroblast migration"/>
    <property type="evidence" value="ECO:0007669"/>
    <property type="project" value="UniProtKB-ARBA"/>
</dbReference>
<feature type="domain" description="G-protein coupled receptors family 2 profile 2" evidence="17">
    <location>
        <begin position="227"/>
        <end position="546"/>
    </location>
</feature>
<dbReference type="AlphaFoldDB" id="A0A8R1I382"/>
<dbReference type="GO" id="GO:1904937">
    <property type="term" value="P:sensory neuron migration"/>
    <property type="evidence" value="ECO:0007669"/>
    <property type="project" value="UniProtKB-ARBA"/>
</dbReference>
<evidence type="ECO:0000256" key="3">
    <source>
        <dbReference type="ARBA" id="ARBA00022473"/>
    </source>
</evidence>
<dbReference type="GO" id="GO:0017147">
    <property type="term" value="F:Wnt-protein binding"/>
    <property type="evidence" value="ECO:0007669"/>
    <property type="project" value="TreeGrafter"/>
</dbReference>
<dbReference type="InterPro" id="IPR020067">
    <property type="entry name" value="Frizzled_dom"/>
</dbReference>
<reference evidence="19" key="1">
    <citation type="submission" date="2010-08" db="EMBL/GenBank/DDBJ databases">
        <authorList>
            <consortium name="Caenorhabditis japonica Sequencing Consortium"/>
            <person name="Wilson R.K."/>
        </authorList>
    </citation>
    <scope>NUCLEOTIDE SEQUENCE [LARGE SCALE GENOMIC DNA]</scope>
    <source>
        <strain evidence="19">DF5081</strain>
    </source>
</reference>
<feature type="domain" description="FZ" evidence="16">
    <location>
        <begin position="34"/>
        <end position="150"/>
    </location>
</feature>
<sequence>MLRSLLLLLLFGCSSTLADQRLSSTSISSMHGFSSTRKCEPIAIPMCKNLDYNMTVFPNLVGHTTQAEANPAIAQFNPLIKVKCSEDINLFLCTVYAPVCTVLEKPIQPCRELCLSAKNGCESLMKKFGFQWPDQLDCNMFPVTDLCVGKNSSNEKSPPKKSADDVTFGVSTIASEVVLSPKKCPHVMHTTSGSHFSLPLLSGRLPECSLTCEADNQVPMMFDGRVRRILRIWTAAWSVACFVCSLFTLTTFLVDLSRFAYPVRPILYLAFCYLAISLVFMIGVVGEDGFACGAYGSTPTILVTQGGENVGCSALAVVHYFFFMASCAWWLVLCLAWFLAANLKWGAESIAALSPYFHAMCWGGPAILSVTVLVTNSVDGDVFTGICSVGNLNPKALVYFFFTPIVVSLALGALLLVCGIWSMIRIRSYIKLQHADVERNISKLEKLMLRIGAFAIMYSLPTAMNAAIMWYQAVSMPAWLEGWLHHRCIRLQDRELFGFTYPIDECPMDPKIQQPEIIVFLLKYVSQLVVGITCAIWVVSSKTLSSYHKAYLALSSRSPPVPAHVDQVNMR</sequence>
<dbReference type="Pfam" id="PF01392">
    <property type="entry name" value="Fz"/>
    <property type="match status" value="1"/>
</dbReference>
<dbReference type="SUPFAM" id="SSF63501">
    <property type="entry name" value="Frizzled cysteine-rich domain"/>
    <property type="match status" value="1"/>
</dbReference>
<dbReference type="GO" id="GO:0035567">
    <property type="term" value="P:non-canonical Wnt signaling pathway"/>
    <property type="evidence" value="ECO:0007669"/>
    <property type="project" value="TreeGrafter"/>
</dbReference>